<protein>
    <submittedName>
        <fullName evidence="1">Unannotated protein</fullName>
    </submittedName>
</protein>
<organism evidence="1">
    <name type="scientific">freshwater metagenome</name>
    <dbReference type="NCBI Taxonomy" id="449393"/>
    <lineage>
        <taxon>unclassified sequences</taxon>
        <taxon>metagenomes</taxon>
        <taxon>ecological metagenomes</taxon>
    </lineage>
</organism>
<gene>
    <name evidence="1" type="ORF">UFOPK2169_01196</name>
</gene>
<dbReference type="AlphaFoldDB" id="A0A6J6LB26"/>
<sequence>MATALEQLIHRADLDGLVRYVDDTCAGRDWEHLVEIRNDARAAVNTGRQLWPIATLANYRLALWAPAHFAVRALEDTARTFMPGPVSEILAVHHSWQDLSTLLEPGHDRGVFAYERALRGDIINSDEPEILDIPITPQPWEPTYRYVSYNDDGVVEEFPTSPLWNESVLVSGINATPLDESDTIDAFRRMMNAWTSQSNGTADLAIVEGDPAHALGALGYAGIDSELAPLSCSEAWETLTWAASTGGAHGKRRGVATARSDVWWLFAHIAGLVDEWPCDPQECGEIARACEYYAFRNDKTPTEGWGLHLVIVDPDEGLSVALRAHDSQ</sequence>
<dbReference type="InterPro" id="IPR045756">
    <property type="entry name" value="DUF6183"/>
</dbReference>
<reference evidence="1" key="1">
    <citation type="submission" date="2020-05" db="EMBL/GenBank/DDBJ databases">
        <authorList>
            <person name="Chiriac C."/>
            <person name="Salcher M."/>
            <person name="Ghai R."/>
            <person name="Kavagutti S V."/>
        </authorList>
    </citation>
    <scope>NUCLEOTIDE SEQUENCE</scope>
</reference>
<dbReference type="EMBL" id="CAEZWE010000051">
    <property type="protein sequence ID" value="CAB4657844.1"/>
    <property type="molecule type" value="Genomic_DNA"/>
</dbReference>
<name>A0A6J6LB26_9ZZZZ</name>
<proteinExistence type="predicted"/>
<accession>A0A6J6LB26</accession>
<dbReference type="Pfam" id="PF19681">
    <property type="entry name" value="DUF6183"/>
    <property type="match status" value="1"/>
</dbReference>
<evidence type="ECO:0000313" key="1">
    <source>
        <dbReference type="EMBL" id="CAB4657844.1"/>
    </source>
</evidence>